<dbReference type="PANTHER" id="PTHR46796">
    <property type="entry name" value="HTH-TYPE TRANSCRIPTIONAL ACTIVATOR RHAS-RELATED"/>
    <property type="match status" value="1"/>
</dbReference>
<dbReference type="RefSeq" id="WP_067282529.1">
    <property type="nucleotide sequence ID" value="NZ_LOHS01000108.1"/>
</dbReference>
<evidence type="ECO:0000313" key="5">
    <source>
        <dbReference type="EMBL" id="OAH11496.1"/>
    </source>
</evidence>
<dbReference type="OrthoDB" id="9799345at2"/>
<dbReference type="GO" id="GO:0003700">
    <property type="term" value="F:DNA-binding transcription factor activity"/>
    <property type="evidence" value="ECO:0007669"/>
    <property type="project" value="InterPro"/>
</dbReference>
<dbReference type="EMBL" id="LOHS01000108">
    <property type="protein sequence ID" value="OAH11496.1"/>
    <property type="molecule type" value="Genomic_DNA"/>
</dbReference>
<evidence type="ECO:0000259" key="4">
    <source>
        <dbReference type="PROSITE" id="PS01124"/>
    </source>
</evidence>
<dbReference type="Pfam" id="PF14525">
    <property type="entry name" value="AraC_binding_2"/>
    <property type="match status" value="1"/>
</dbReference>
<evidence type="ECO:0000313" key="6">
    <source>
        <dbReference type="Proteomes" id="UP000077381"/>
    </source>
</evidence>
<name>A0A177HL39_9ACTN</name>
<evidence type="ECO:0000256" key="1">
    <source>
        <dbReference type="ARBA" id="ARBA00023015"/>
    </source>
</evidence>
<keyword evidence="1" id="KW-0805">Transcription regulation</keyword>
<dbReference type="SUPFAM" id="SSF46689">
    <property type="entry name" value="Homeodomain-like"/>
    <property type="match status" value="1"/>
</dbReference>
<reference evidence="5 6" key="1">
    <citation type="submission" date="2015-12" db="EMBL/GenBank/DDBJ databases">
        <title>Genome sequence of Streptomyces sp. G25.</title>
        <authorList>
            <person name="Poehlein A."/>
            <person name="Roettig A."/>
            <person name="Hiessl S."/>
            <person name="Hauschild P."/>
            <person name="Schauer J."/>
            <person name="Madkour M.H."/>
            <person name="Al-Ansari A.M."/>
            <person name="Almakishah N.H."/>
            <person name="Steinbuechel A."/>
            <person name="Daniel R."/>
        </authorList>
    </citation>
    <scope>NUCLEOTIDE SEQUENCE [LARGE SCALE GENOMIC DNA]</scope>
    <source>
        <strain evidence="6">G25(2015)</strain>
    </source>
</reference>
<dbReference type="SMART" id="SM00342">
    <property type="entry name" value="HTH_ARAC"/>
    <property type="match status" value="1"/>
</dbReference>
<sequence length="313" mass="33519">MTAATLPRPEVFSTEAAGPERVKAWEAHNAAQLIALSCDVPCNAEFEAAEVNLELTKAHLARVSGSKHKVIRTRDLIESDPAHAYAVYATLRGNATLEYSGHTRVLHPGQVMVCDADLPIARGFAHGLEELAIRVPKELIHTTTGLDLLAEPLIFDARADGHARALMHMLGTALDAGIPVPPDEQGLIELVSVLAAGPRTSSALRHRVAARTYIAQRLHDPSLSAAGVAAAVGLSERTLSRVFAASGMSVPQQILGRRLDVAYALLRARPELTTAAAAARCGFWSYGYFSQTFQRRFGVTAGEVRRLAHGSSV</sequence>
<dbReference type="InterPro" id="IPR009057">
    <property type="entry name" value="Homeodomain-like_sf"/>
</dbReference>
<gene>
    <name evidence="5" type="primary">nphR</name>
    <name evidence="5" type="ORF">STSP_51690</name>
</gene>
<organism evidence="5 6">
    <name type="scientific">Streptomyces jeddahensis</name>
    <dbReference type="NCBI Taxonomy" id="1716141"/>
    <lineage>
        <taxon>Bacteria</taxon>
        <taxon>Bacillati</taxon>
        <taxon>Actinomycetota</taxon>
        <taxon>Actinomycetes</taxon>
        <taxon>Kitasatosporales</taxon>
        <taxon>Streptomycetaceae</taxon>
        <taxon>Streptomyces</taxon>
    </lineage>
</organism>
<feature type="domain" description="HTH araC/xylS-type" evidence="4">
    <location>
        <begin position="208"/>
        <end position="307"/>
    </location>
</feature>
<dbReference type="STRING" id="1716141.STSP_51690"/>
<dbReference type="PROSITE" id="PS01124">
    <property type="entry name" value="HTH_ARAC_FAMILY_2"/>
    <property type="match status" value="1"/>
</dbReference>
<dbReference type="InterPro" id="IPR035418">
    <property type="entry name" value="AraC-bd_2"/>
</dbReference>
<dbReference type="AlphaFoldDB" id="A0A177HL39"/>
<dbReference type="PANTHER" id="PTHR46796:SF6">
    <property type="entry name" value="ARAC SUBFAMILY"/>
    <property type="match status" value="1"/>
</dbReference>
<protein>
    <submittedName>
        <fullName evidence="5">Transcriptional activator NphR</fullName>
    </submittedName>
</protein>
<keyword evidence="2" id="KW-0238">DNA-binding</keyword>
<dbReference type="PATRIC" id="fig|1716141.3.peg.5435"/>
<dbReference type="Gene3D" id="1.10.10.60">
    <property type="entry name" value="Homeodomain-like"/>
    <property type="match status" value="1"/>
</dbReference>
<dbReference type="GO" id="GO:0043565">
    <property type="term" value="F:sequence-specific DNA binding"/>
    <property type="evidence" value="ECO:0007669"/>
    <property type="project" value="InterPro"/>
</dbReference>
<keyword evidence="3" id="KW-0804">Transcription</keyword>
<accession>A0A177HL39</accession>
<evidence type="ECO:0000256" key="2">
    <source>
        <dbReference type="ARBA" id="ARBA00023125"/>
    </source>
</evidence>
<keyword evidence="6" id="KW-1185">Reference proteome</keyword>
<comment type="caution">
    <text evidence="5">The sequence shown here is derived from an EMBL/GenBank/DDBJ whole genome shotgun (WGS) entry which is preliminary data.</text>
</comment>
<proteinExistence type="predicted"/>
<dbReference type="Proteomes" id="UP000077381">
    <property type="component" value="Unassembled WGS sequence"/>
</dbReference>
<dbReference type="InterPro" id="IPR050204">
    <property type="entry name" value="AraC_XylS_family_regulators"/>
</dbReference>
<evidence type="ECO:0000256" key="3">
    <source>
        <dbReference type="ARBA" id="ARBA00023163"/>
    </source>
</evidence>
<dbReference type="Pfam" id="PF12833">
    <property type="entry name" value="HTH_18"/>
    <property type="match status" value="1"/>
</dbReference>
<dbReference type="InterPro" id="IPR018060">
    <property type="entry name" value="HTH_AraC"/>
</dbReference>